<evidence type="ECO:0000313" key="3">
    <source>
        <dbReference type="Proteomes" id="UP000199501"/>
    </source>
</evidence>
<evidence type="ECO:0000259" key="1">
    <source>
        <dbReference type="PROSITE" id="PS50887"/>
    </source>
</evidence>
<dbReference type="RefSeq" id="WP_091456428.1">
    <property type="nucleotide sequence ID" value="NZ_FMZZ01000018.1"/>
</dbReference>
<dbReference type="OrthoDB" id="23692at2"/>
<dbReference type="AlphaFoldDB" id="A0A1G6XNW6"/>
<dbReference type="InterPro" id="IPR043128">
    <property type="entry name" value="Rev_trsase/Diguanyl_cyclase"/>
</dbReference>
<feature type="domain" description="GGDEF" evidence="1">
    <location>
        <begin position="61"/>
        <end position="202"/>
    </location>
</feature>
<dbReference type="SMART" id="SM00267">
    <property type="entry name" value="GGDEF"/>
    <property type="match status" value="1"/>
</dbReference>
<dbReference type="PANTHER" id="PTHR45138">
    <property type="entry name" value="REGULATORY COMPONENTS OF SENSORY TRANSDUCTION SYSTEM"/>
    <property type="match status" value="1"/>
</dbReference>
<dbReference type="GO" id="GO:0043709">
    <property type="term" value="P:cell adhesion involved in single-species biofilm formation"/>
    <property type="evidence" value="ECO:0007669"/>
    <property type="project" value="TreeGrafter"/>
</dbReference>
<dbReference type="CDD" id="cd01949">
    <property type="entry name" value="GGDEF"/>
    <property type="match status" value="1"/>
</dbReference>
<dbReference type="NCBIfam" id="TIGR00254">
    <property type="entry name" value="GGDEF"/>
    <property type="match status" value="1"/>
</dbReference>
<organism evidence="2 3">
    <name type="scientific">Actinokineospora iranica</name>
    <dbReference type="NCBI Taxonomy" id="1271860"/>
    <lineage>
        <taxon>Bacteria</taxon>
        <taxon>Bacillati</taxon>
        <taxon>Actinomycetota</taxon>
        <taxon>Actinomycetes</taxon>
        <taxon>Pseudonocardiales</taxon>
        <taxon>Pseudonocardiaceae</taxon>
        <taxon>Actinokineospora</taxon>
    </lineage>
</organism>
<accession>A0A1G6XNW6</accession>
<dbReference type="Pfam" id="PF00990">
    <property type="entry name" value="GGDEF"/>
    <property type="match status" value="1"/>
</dbReference>
<gene>
    <name evidence="2" type="ORF">SAMN05216174_11850</name>
</gene>
<keyword evidence="3" id="KW-1185">Reference proteome</keyword>
<dbReference type="GO" id="GO:1902201">
    <property type="term" value="P:negative regulation of bacterial-type flagellum-dependent cell motility"/>
    <property type="evidence" value="ECO:0007669"/>
    <property type="project" value="TreeGrafter"/>
</dbReference>
<dbReference type="Proteomes" id="UP000199501">
    <property type="component" value="Unassembled WGS sequence"/>
</dbReference>
<reference evidence="3" key="1">
    <citation type="submission" date="2016-10" db="EMBL/GenBank/DDBJ databases">
        <authorList>
            <person name="Varghese N."/>
            <person name="Submissions S."/>
        </authorList>
    </citation>
    <scope>NUCLEOTIDE SEQUENCE [LARGE SCALE GENOMIC DNA]</scope>
    <source>
        <strain evidence="3">IBRC-M 10403</strain>
    </source>
</reference>
<name>A0A1G6XNW6_9PSEU</name>
<dbReference type="GO" id="GO:0005886">
    <property type="term" value="C:plasma membrane"/>
    <property type="evidence" value="ECO:0007669"/>
    <property type="project" value="TreeGrafter"/>
</dbReference>
<proteinExistence type="predicted"/>
<sequence>MYVQEQHTPPTRVTDSLDSEHVPWCDTCGRPTRDLITGLYDHWSWSDKAPRELRQADHEGSPGAVLYLDLDAFKRVNDTYGHAAGNTILRAVAEVLRTGTAPTDLVSRCGGAADEFLIWLRGADRVAAEEKAHWLRRRVSGLVVQVQTEHGRELVTGLSISIGVALFHPGQDMRLSRLELKAEAAMRTAKSSGAGFWLASDRNK</sequence>
<dbReference type="GO" id="GO:0052621">
    <property type="term" value="F:diguanylate cyclase activity"/>
    <property type="evidence" value="ECO:0007669"/>
    <property type="project" value="TreeGrafter"/>
</dbReference>
<dbReference type="InterPro" id="IPR050469">
    <property type="entry name" value="Diguanylate_Cyclase"/>
</dbReference>
<protein>
    <submittedName>
        <fullName evidence="2">Diguanylate cyclase (GGDEF) domain-containing protein</fullName>
    </submittedName>
</protein>
<dbReference type="InterPro" id="IPR000160">
    <property type="entry name" value="GGDEF_dom"/>
</dbReference>
<dbReference type="InterPro" id="IPR029787">
    <property type="entry name" value="Nucleotide_cyclase"/>
</dbReference>
<dbReference type="PROSITE" id="PS50887">
    <property type="entry name" value="GGDEF"/>
    <property type="match status" value="1"/>
</dbReference>
<evidence type="ECO:0000313" key="2">
    <source>
        <dbReference type="EMBL" id="SDD79858.1"/>
    </source>
</evidence>
<dbReference type="Gene3D" id="3.30.70.270">
    <property type="match status" value="1"/>
</dbReference>
<dbReference type="STRING" id="1271860.SAMN05216174_11850"/>
<dbReference type="SUPFAM" id="SSF55073">
    <property type="entry name" value="Nucleotide cyclase"/>
    <property type="match status" value="1"/>
</dbReference>
<dbReference type="PANTHER" id="PTHR45138:SF9">
    <property type="entry name" value="DIGUANYLATE CYCLASE DGCM-RELATED"/>
    <property type="match status" value="1"/>
</dbReference>
<dbReference type="EMBL" id="FMZZ01000018">
    <property type="protein sequence ID" value="SDD79858.1"/>
    <property type="molecule type" value="Genomic_DNA"/>
</dbReference>